<dbReference type="EMBL" id="JASCZI010271898">
    <property type="protein sequence ID" value="MED6217068.1"/>
    <property type="molecule type" value="Genomic_DNA"/>
</dbReference>
<comment type="caution">
    <text evidence="1">The sequence shown here is derived from an EMBL/GenBank/DDBJ whole genome shotgun (WGS) entry which is preliminary data.</text>
</comment>
<name>A0ABU6Z750_9FABA</name>
<organism evidence="1 2">
    <name type="scientific">Stylosanthes scabra</name>
    <dbReference type="NCBI Taxonomy" id="79078"/>
    <lineage>
        <taxon>Eukaryota</taxon>
        <taxon>Viridiplantae</taxon>
        <taxon>Streptophyta</taxon>
        <taxon>Embryophyta</taxon>
        <taxon>Tracheophyta</taxon>
        <taxon>Spermatophyta</taxon>
        <taxon>Magnoliopsida</taxon>
        <taxon>eudicotyledons</taxon>
        <taxon>Gunneridae</taxon>
        <taxon>Pentapetalae</taxon>
        <taxon>rosids</taxon>
        <taxon>fabids</taxon>
        <taxon>Fabales</taxon>
        <taxon>Fabaceae</taxon>
        <taxon>Papilionoideae</taxon>
        <taxon>50 kb inversion clade</taxon>
        <taxon>dalbergioids sensu lato</taxon>
        <taxon>Dalbergieae</taxon>
        <taxon>Pterocarpus clade</taxon>
        <taxon>Stylosanthes</taxon>
    </lineage>
</organism>
<evidence type="ECO:0000313" key="2">
    <source>
        <dbReference type="Proteomes" id="UP001341840"/>
    </source>
</evidence>
<proteinExistence type="predicted"/>
<accession>A0ABU6Z750</accession>
<reference evidence="1 2" key="1">
    <citation type="journal article" date="2023" name="Plants (Basel)">
        <title>Bridging the Gap: Combining Genomics and Transcriptomics Approaches to Understand Stylosanthes scabra, an Orphan Legume from the Brazilian Caatinga.</title>
        <authorList>
            <person name="Ferreira-Neto J.R.C."/>
            <person name="da Silva M.D."/>
            <person name="Binneck E."/>
            <person name="de Melo N.F."/>
            <person name="da Silva R.H."/>
            <person name="de Melo A.L.T.M."/>
            <person name="Pandolfi V."/>
            <person name="Bustamante F.O."/>
            <person name="Brasileiro-Vidal A.C."/>
            <person name="Benko-Iseppon A.M."/>
        </authorList>
    </citation>
    <scope>NUCLEOTIDE SEQUENCE [LARGE SCALE GENOMIC DNA]</scope>
    <source>
        <tissue evidence="1">Leaves</tissue>
    </source>
</reference>
<dbReference type="Proteomes" id="UP001341840">
    <property type="component" value="Unassembled WGS sequence"/>
</dbReference>
<evidence type="ECO:0000313" key="1">
    <source>
        <dbReference type="EMBL" id="MED6217068.1"/>
    </source>
</evidence>
<sequence length="131" mass="14762">MDFSFLDNVSSSSTSFLVQVIWGRPFNWPQLSPATNELEADVAGWHFAVVSGELGTVKGKQGDSDPSSIIVSDEACEFFSQPYKDAVVIKVLDKHLSYTSLIYKLKGVWKLRGGFDLLMIEIMFYWEDHGF</sequence>
<gene>
    <name evidence="1" type="ORF">PIB30_014271</name>
</gene>
<protein>
    <submittedName>
        <fullName evidence="1">Uncharacterized protein</fullName>
    </submittedName>
</protein>
<keyword evidence="2" id="KW-1185">Reference proteome</keyword>